<dbReference type="Pfam" id="PF20653">
    <property type="entry name" value="COG6_C"/>
    <property type="match status" value="1"/>
</dbReference>
<keyword evidence="9 11" id="KW-0472">Membrane</keyword>
<evidence type="ECO:0000256" key="4">
    <source>
        <dbReference type="ARBA" id="ARBA00011166"/>
    </source>
</evidence>
<evidence type="ECO:0000256" key="8">
    <source>
        <dbReference type="ARBA" id="ARBA00023034"/>
    </source>
</evidence>
<evidence type="ECO:0000259" key="12">
    <source>
        <dbReference type="Pfam" id="PF06419"/>
    </source>
</evidence>
<comment type="function">
    <text evidence="1 11">Required for normal Golgi function.</text>
</comment>
<proteinExistence type="inferred from homology"/>
<feature type="domain" description="Conserved Oligomeric Golgi complex subunit 6 C-terminal" evidence="13">
    <location>
        <begin position="151"/>
        <end position="409"/>
    </location>
</feature>
<comment type="subcellular location">
    <subcellularLocation>
        <location evidence="2 11">Golgi apparatus membrane</location>
        <topology evidence="2 11">Peripheral membrane protein</topology>
    </subcellularLocation>
</comment>
<dbReference type="PANTHER" id="PTHR21506">
    <property type="entry name" value="COMPONENT OF OLIGOMERIC GOLGI COMPLEX 6"/>
    <property type="match status" value="1"/>
</dbReference>
<organism evidence="14 15">
    <name type="scientific">Globodera pallida</name>
    <name type="common">Potato cyst nematode worm</name>
    <name type="synonym">Heterodera pallida</name>
    <dbReference type="NCBI Taxonomy" id="36090"/>
    <lineage>
        <taxon>Eukaryota</taxon>
        <taxon>Metazoa</taxon>
        <taxon>Ecdysozoa</taxon>
        <taxon>Nematoda</taxon>
        <taxon>Chromadorea</taxon>
        <taxon>Rhabditida</taxon>
        <taxon>Tylenchina</taxon>
        <taxon>Tylenchomorpha</taxon>
        <taxon>Tylenchoidea</taxon>
        <taxon>Heteroderidae</taxon>
        <taxon>Heteroderinae</taxon>
        <taxon>Globodera</taxon>
    </lineage>
</organism>
<evidence type="ECO:0000256" key="2">
    <source>
        <dbReference type="ARBA" id="ARBA00004395"/>
    </source>
</evidence>
<reference evidence="14" key="2">
    <citation type="submission" date="2014-05" db="EMBL/GenBank/DDBJ databases">
        <title>The genome and life-stage specific transcriptomes of Globodera pallida elucidate key aspects of plant parasitism by a cyst nematode.</title>
        <authorList>
            <person name="Cotton J.A."/>
            <person name="Lilley C.J."/>
            <person name="Jones L.M."/>
            <person name="Kikuchi T."/>
            <person name="Reid A.J."/>
            <person name="Thorpe P."/>
            <person name="Tsai I.J."/>
            <person name="Beasley H."/>
            <person name="Blok V."/>
            <person name="Cock P.J.A."/>
            <person name="Van den Akker S.E."/>
            <person name="Holroyd N."/>
            <person name="Hunt M."/>
            <person name="Mantelin S."/>
            <person name="Naghra H."/>
            <person name="Pain A."/>
            <person name="Palomares-Rius J.E."/>
            <person name="Zarowiecki M."/>
            <person name="Berriman M."/>
            <person name="Jones J.T."/>
            <person name="Urwin P.E."/>
        </authorList>
    </citation>
    <scope>NUCLEOTIDE SEQUENCE [LARGE SCALE GENOMIC DNA]</scope>
    <source>
        <strain evidence="14">Lindley</strain>
    </source>
</reference>
<dbReference type="InterPro" id="IPR048369">
    <property type="entry name" value="COG6_C"/>
</dbReference>
<dbReference type="AlphaFoldDB" id="A0A183C3C9"/>
<evidence type="ECO:0000256" key="10">
    <source>
        <dbReference type="ARBA" id="ARBA00031348"/>
    </source>
</evidence>
<protein>
    <recommendedName>
        <fullName evidence="5 11">Conserved oligomeric Golgi complex subunit 6</fullName>
        <shortName evidence="11">COG complex subunit 6</shortName>
    </recommendedName>
    <alternativeName>
        <fullName evidence="10 11">Component of oligomeric Golgi complex 6</fullName>
    </alternativeName>
</protein>
<dbReference type="GO" id="GO:0000139">
    <property type="term" value="C:Golgi membrane"/>
    <property type="evidence" value="ECO:0007669"/>
    <property type="project" value="UniProtKB-SubCell"/>
</dbReference>
<comment type="subunit">
    <text evidence="4">Component of the conserved oligomeric Golgi complex which is composed of eight different subunits and is required for normal Golgi morphology and localization.</text>
</comment>
<dbReference type="GO" id="GO:0017119">
    <property type="term" value="C:Golgi transport complex"/>
    <property type="evidence" value="ECO:0007669"/>
    <property type="project" value="UniProtKB-UniRule"/>
</dbReference>
<evidence type="ECO:0000256" key="6">
    <source>
        <dbReference type="ARBA" id="ARBA00022448"/>
    </source>
</evidence>
<keyword evidence="8 11" id="KW-0333">Golgi apparatus</keyword>
<reference evidence="15" key="3">
    <citation type="submission" date="2016-06" db="UniProtKB">
        <authorList>
            <consortium name="WormBaseParasite"/>
        </authorList>
    </citation>
    <scope>IDENTIFICATION</scope>
</reference>
<dbReference type="WBParaSite" id="GPLIN_000737300">
    <property type="protein sequence ID" value="GPLIN_000737300"/>
    <property type="gene ID" value="GPLIN_000737300"/>
</dbReference>
<comment type="similarity">
    <text evidence="3 11">Belongs to the COG6 family.</text>
</comment>
<keyword evidence="6 11" id="KW-0813">Transport</keyword>
<dbReference type="Pfam" id="PF06419">
    <property type="entry name" value="COG6_N"/>
    <property type="match status" value="1"/>
</dbReference>
<keyword evidence="14" id="KW-1185">Reference proteome</keyword>
<accession>A0A183C3C9</accession>
<evidence type="ECO:0000313" key="14">
    <source>
        <dbReference type="Proteomes" id="UP000050741"/>
    </source>
</evidence>
<dbReference type="PANTHER" id="PTHR21506:SF0">
    <property type="entry name" value="CONSERVED OLIGOMERIC GOLGI COMPLEX SUBUNIT 6"/>
    <property type="match status" value="1"/>
</dbReference>
<evidence type="ECO:0000256" key="7">
    <source>
        <dbReference type="ARBA" id="ARBA00022927"/>
    </source>
</evidence>
<evidence type="ECO:0000256" key="1">
    <source>
        <dbReference type="ARBA" id="ARBA00003627"/>
    </source>
</evidence>
<dbReference type="Proteomes" id="UP000050741">
    <property type="component" value="Unassembled WGS sequence"/>
</dbReference>
<evidence type="ECO:0000256" key="3">
    <source>
        <dbReference type="ARBA" id="ARBA00011023"/>
    </source>
</evidence>
<dbReference type="SMART" id="SM01087">
    <property type="entry name" value="COG6"/>
    <property type="match status" value="1"/>
</dbReference>
<feature type="domain" description="Conserved oligomeric complex COG6 N-terminal" evidence="12">
    <location>
        <begin position="44"/>
        <end position="142"/>
    </location>
</feature>
<dbReference type="GO" id="GO:0015031">
    <property type="term" value="P:protein transport"/>
    <property type="evidence" value="ECO:0007669"/>
    <property type="project" value="UniProtKB-KW"/>
</dbReference>
<evidence type="ECO:0000256" key="9">
    <source>
        <dbReference type="ARBA" id="ARBA00023136"/>
    </source>
</evidence>
<evidence type="ECO:0000259" key="13">
    <source>
        <dbReference type="Pfam" id="PF20653"/>
    </source>
</evidence>
<sequence>MSSLEGKGGLDALLASRLDEDESFVVTLNYLSDNLHLGAGTAEPQLRMALEDRELELNQQYLEQIEKMNDRVQSFVLKIRAMNAICCELTERIQSNKEKTRELLKKTAVLQTEKRELGAKKVFLDEFFGKYLLDEEEERALALSNQHGLPTLEILNLLGEKLRNTYANLYASVQRECRLLNVEFLDIKPALVHSFELLHRAEEGELFSKALDDYGNARRGFVVRAFIDTLTRGAKIVGSHGPIEQLSTDPLRYVNEMLSWVQHTVAVEKEMLAALLRDCMRHGGAENVPSQARAVLASVAEALCQPLRLRVEQCITKEGNCVVLNRLATLLLFYADAFKETLSDDAHMVLCCKDLHELCTNMCFSAVSSSVQRILVTARVPDYDLLPVQSVNQALLLLRDILEAQNDGAFAAVQDKRSLYNKAN</sequence>
<dbReference type="InterPro" id="IPR010490">
    <property type="entry name" value="COG6"/>
</dbReference>
<evidence type="ECO:0000256" key="5">
    <source>
        <dbReference type="ARBA" id="ARBA00020973"/>
    </source>
</evidence>
<dbReference type="InterPro" id="IPR048368">
    <property type="entry name" value="COG6_N"/>
</dbReference>
<reference evidence="14" key="1">
    <citation type="submission" date="2013-12" db="EMBL/GenBank/DDBJ databases">
        <authorList>
            <person name="Aslett M."/>
        </authorList>
    </citation>
    <scope>NUCLEOTIDE SEQUENCE [LARGE SCALE GENOMIC DNA]</scope>
    <source>
        <strain evidence="14">Lindley</strain>
    </source>
</reference>
<evidence type="ECO:0000313" key="15">
    <source>
        <dbReference type="WBParaSite" id="GPLIN_000737300"/>
    </source>
</evidence>
<evidence type="ECO:0000256" key="11">
    <source>
        <dbReference type="RuleBase" id="RU365075"/>
    </source>
</evidence>
<name>A0A183C3C9_GLOPA</name>
<dbReference type="GO" id="GO:0006891">
    <property type="term" value="P:intra-Golgi vesicle-mediated transport"/>
    <property type="evidence" value="ECO:0007669"/>
    <property type="project" value="UniProtKB-UniRule"/>
</dbReference>
<keyword evidence="7 11" id="KW-0653">Protein transport</keyword>